<organism evidence="2 3">
    <name type="scientific">Hyaloscypha hepaticicola</name>
    <dbReference type="NCBI Taxonomy" id="2082293"/>
    <lineage>
        <taxon>Eukaryota</taxon>
        <taxon>Fungi</taxon>
        <taxon>Dikarya</taxon>
        <taxon>Ascomycota</taxon>
        <taxon>Pezizomycotina</taxon>
        <taxon>Leotiomycetes</taxon>
        <taxon>Helotiales</taxon>
        <taxon>Hyaloscyphaceae</taxon>
        <taxon>Hyaloscypha</taxon>
    </lineage>
</organism>
<keyword evidence="3" id="KW-1185">Reference proteome</keyword>
<evidence type="ECO:0000313" key="2">
    <source>
        <dbReference type="EMBL" id="PMD26477.1"/>
    </source>
</evidence>
<name>A0A2J6QJP9_9HELO</name>
<keyword evidence="1" id="KW-0732">Signal</keyword>
<dbReference type="Proteomes" id="UP000235672">
    <property type="component" value="Unassembled WGS sequence"/>
</dbReference>
<evidence type="ECO:0000313" key="3">
    <source>
        <dbReference type="Proteomes" id="UP000235672"/>
    </source>
</evidence>
<evidence type="ECO:0000256" key="1">
    <source>
        <dbReference type="SAM" id="SignalP"/>
    </source>
</evidence>
<protein>
    <submittedName>
        <fullName evidence="2">Uncharacterized protein</fullName>
    </submittedName>
</protein>
<accession>A0A2J6QJP9</accession>
<feature type="chain" id="PRO_5014344846" evidence="1">
    <location>
        <begin position="18"/>
        <end position="93"/>
    </location>
</feature>
<proteinExistence type="predicted"/>
<dbReference type="EMBL" id="KZ613467">
    <property type="protein sequence ID" value="PMD26477.1"/>
    <property type="molecule type" value="Genomic_DNA"/>
</dbReference>
<reference evidence="2 3" key="1">
    <citation type="submission" date="2016-05" db="EMBL/GenBank/DDBJ databases">
        <title>A degradative enzymes factory behind the ericoid mycorrhizal symbiosis.</title>
        <authorList>
            <consortium name="DOE Joint Genome Institute"/>
            <person name="Martino E."/>
            <person name="Morin E."/>
            <person name="Grelet G."/>
            <person name="Kuo A."/>
            <person name="Kohler A."/>
            <person name="Daghino S."/>
            <person name="Barry K."/>
            <person name="Choi C."/>
            <person name="Cichocki N."/>
            <person name="Clum A."/>
            <person name="Copeland A."/>
            <person name="Hainaut M."/>
            <person name="Haridas S."/>
            <person name="Labutti K."/>
            <person name="Lindquist E."/>
            <person name="Lipzen A."/>
            <person name="Khouja H.-R."/>
            <person name="Murat C."/>
            <person name="Ohm R."/>
            <person name="Olson A."/>
            <person name="Spatafora J."/>
            <person name="Veneault-Fourrey C."/>
            <person name="Henrissat B."/>
            <person name="Grigoriev I."/>
            <person name="Martin F."/>
            <person name="Perotto S."/>
        </authorList>
    </citation>
    <scope>NUCLEOTIDE SEQUENCE [LARGE SCALE GENOMIC DNA]</scope>
    <source>
        <strain evidence="2 3">UAMH 7357</strain>
    </source>
</reference>
<feature type="signal peptide" evidence="1">
    <location>
        <begin position="1"/>
        <end position="17"/>
    </location>
</feature>
<dbReference type="AlphaFoldDB" id="A0A2J6QJP9"/>
<gene>
    <name evidence="2" type="ORF">NA56DRAFT_286365</name>
</gene>
<sequence>MLNSVLIGLVAFPNTSANTAAYITPSARGFDLPTHCSCSLLQHSHHSSVFNLYQLCARLGILLTCKIIYKPRIASKMHGSAKLPTRSILPYVS</sequence>